<reference evidence="2" key="1">
    <citation type="submission" date="2023-07" db="EMBL/GenBank/DDBJ databases">
        <title>draft genome sequence of fig (Ficus carica).</title>
        <authorList>
            <person name="Takahashi T."/>
            <person name="Nishimura K."/>
        </authorList>
    </citation>
    <scope>NUCLEOTIDE SEQUENCE</scope>
</reference>
<evidence type="ECO:0000313" key="3">
    <source>
        <dbReference type="Proteomes" id="UP001187192"/>
    </source>
</evidence>
<dbReference type="Proteomes" id="UP001187192">
    <property type="component" value="Unassembled WGS sequence"/>
</dbReference>
<sequence length="69" mass="7771">MSPNIDIKAKLSIQKYKEKPLSFEQVLGPRRPNTTQHPRRRLKRTVLHRSGGSVPVSSRDGLAEPEPPS</sequence>
<dbReference type="AlphaFoldDB" id="A0AA88DPF9"/>
<protein>
    <submittedName>
        <fullName evidence="2">Uncharacterized protein</fullName>
    </submittedName>
</protein>
<comment type="caution">
    <text evidence="2">The sequence shown here is derived from an EMBL/GenBank/DDBJ whole genome shotgun (WGS) entry which is preliminary data.</text>
</comment>
<proteinExistence type="predicted"/>
<feature type="compositionally biased region" description="Basic residues" evidence="1">
    <location>
        <begin position="37"/>
        <end position="47"/>
    </location>
</feature>
<organism evidence="2 3">
    <name type="scientific">Ficus carica</name>
    <name type="common">Common fig</name>
    <dbReference type="NCBI Taxonomy" id="3494"/>
    <lineage>
        <taxon>Eukaryota</taxon>
        <taxon>Viridiplantae</taxon>
        <taxon>Streptophyta</taxon>
        <taxon>Embryophyta</taxon>
        <taxon>Tracheophyta</taxon>
        <taxon>Spermatophyta</taxon>
        <taxon>Magnoliopsida</taxon>
        <taxon>eudicotyledons</taxon>
        <taxon>Gunneridae</taxon>
        <taxon>Pentapetalae</taxon>
        <taxon>rosids</taxon>
        <taxon>fabids</taxon>
        <taxon>Rosales</taxon>
        <taxon>Moraceae</taxon>
        <taxon>Ficeae</taxon>
        <taxon>Ficus</taxon>
    </lineage>
</organism>
<name>A0AA88DPF9_FICCA</name>
<keyword evidence="3" id="KW-1185">Reference proteome</keyword>
<gene>
    <name evidence="2" type="ORF">TIFTF001_028131</name>
</gene>
<evidence type="ECO:0000256" key="1">
    <source>
        <dbReference type="SAM" id="MobiDB-lite"/>
    </source>
</evidence>
<feature type="region of interest" description="Disordered" evidence="1">
    <location>
        <begin position="22"/>
        <end position="69"/>
    </location>
</feature>
<dbReference type="EMBL" id="BTGU01000083">
    <property type="protein sequence ID" value="GMN59025.1"/>
    <property type="molecule type" value="Genomic_DNA"/>
</dbReference>
<accession>A0AA88DPF9</accession>
<evidence type="ECO:0000313" key="2">
    <source>
        <dbReference type="EMBL" id="GMN59025.1"/>
    </source>
</evidence>